<dbReference type="HOGENOM" id="CLU_000445_8_5_9"/>
<evidence type="ECO:0000313" key="9">
    <source>
        <dbReference type="Proteomes" id="UP000010802"/>
    </source>
</evidence>
<dbReference type="GO" id="GO:0005524">
    <property type="term" value="F:ATP binding"/>
    <property type="evidence" value="ECO:0007669"/>
    <property type="project" value="UniProtKB-KW"/>
</dbReference>
<dbReference type="eggNOG" id="COG3829">
    <property type="taxonomic scope" value="Bacteria"/>
</dbReference>
<dbReference type="NCBIfam" id="TIGR00229">
    <property type="entry name" value="sensory_box"/>
    <property type="match status" value="1"/>
</dbReference>
<organism evidence="8 9">
    <name type="scientific">Tepidanaerobacter acetatoxydans (strain DSM 21804 / JCM 16047 / Re1)</name>
    <dbReference type="NCBI Taxonomy" id="1209989"/>
    <lineage>
        <taxon>Bacteria</taxon>
        <taxon>Bacillati</taxon>
        <taxon>Bacillota</taxon>
        <taxon>Clostridia</taxon>
        <taxon>Thermosediminibacterales</taxon>
        <taxon>Tepidanaerobacteraceae</taxon>
        <taxon>Tepidanaerobacter</taxon>
    </lineage>
</organism>
<dbReference type="RefSeq" id="WP_013778621.1">
    <property type="nucleotide sequence ID" value="NC_015519.1"/>
</dbReference>
<evidence type="ECO:0000313" key="8">
    <source>
        <dbReference type="EMBL" id="CCP26459.1"/>
    </source>
</evidence>
<evidence type="ECO:0000256" key="5">
    <source>
        <dbReference type="ARBA" id="ARBA00023163"/>
    </source>
</evidence>
<dbReference type="SUPFAM" id="SSF55785">
    <property type="entry name" value="PYP-like sensor domain (PAS domain)"/>
    <property type="match status" value="1"/>
</dbReference>
<dbReference type="InterPro" id="IPR058031">
    <property type="entry name" value="AAA_lid_NorR"/>
</dbReference>
<dbReference type="InterPro" id="IPR000014">
    <property type="entry name" value="PAS"/>
</dbReference>
<dbReference type="PROSITE" id="PS00688">
    <property type="entry name" value="SIGMA54_INTERACT_3"/>
    <property type="match status" value="1"/>
</dbReference>
<proteinExistence type="predicted"/>
<dbReference type="PROSITE" id="PS50045">
    <property type="entry name" value="SIGMA54_INTERACT_4"/>
    <property type="match status" value="1"/>
</dbReference>
<dbReference type="CDD" id="cd00130">
    <property type="entry name" value="PAS"/>
    <property type="match status" value="1"/>
</dbReference>
<dbReference type="SMART" id="SM00382">
    <property type="entry name" value="AAA"/>
    <property type="match status" value="1"/>
</dbReference>
<dbReference type="InterPro" id="IPR025943">
    <property type="entry name" value="Sigma_54_int_dom_ATP-bd_2"/>
</dbReference>
<dbReference type="InterPro" id="IPR025662">
    <property type="entry name" value="Sigma_54_int_dom_ATP-bd_1"/>
</dbReference>
<dbReference type="SUPFAM" id="SSF159800">
    <property type="entry name" value="PrpR receptor domain-like"/>
    <property type="match status" value="1"/>
</dbReference>
<dbReference type="Gene3D" id="1.10.10.60">
    <property type="entry name" value="Homeodomain-like"/>
    <property type="match status" value="1"/>
</dbReference>
<evidence type="ECO:0000256" key="2">
    <source>
        <dbReference type="ARBA" id="ARBA00022840"/>
    </source>
</evidence>
<dbReference type="STRING" id="1209989.TepRe1_1558"/>
<dbReference type="SUPFAM" id="SSF46689">
    <property type="entry name" value="Homeodomain-like"/>
    <property type="match status" value="1"/>
</dbReference>
<dbReference type="InterPro" id="IPR035965">
    <property type="entry name" value="PAS-like_dom_sf"/>
</dbReference>
<dbReference type="InterPro" id="IPR010524">
    <property type="entry name" value="Sig_transdc_resp-reg_PrpR_N"/>
</dbReference>
<dbReference type="InterPro" id="IPR002197">
    <property type="entry name" value="HTH_Fis"/>
</dbReference>
<dbReference type="KEGG" id="tep:TepRe1_1558"/>
<sequence>MPYKIAIVAPYVELSDVARHTCDELEVAAKIVVGDLEEGVKAAKKLIDEGAEVIISRGGTATAITRQLDEPVVEIIVSPYDIIRAVASAKRCGDHIGVVGFRNIIYGSKSLEEVLDVKIEELEIKTEADALSVIKKAKQDGIQVIVGDAVSVRYSKKMGLESVLVTSGKESISMALREAQELVAVRRREKAKAEQFKAILDFTYEGIIATDAEGKISLVNPAAEKILGKSKVSLLNQPAGNVLPSLALKRVQEQGKPLLGELHRIGSSMIVHNLVPVITNNETNGIVITFQDAGHLQAVENKVRRELYLKGHVAQHTFEDIITCSPMMKKVINQAKQFAQAEAAVVVTGETGTGKEMLVQSIHNASLRKDGPFVAVNCAAVPENLLESELFGYEEGAFTGARRGGKKGLFELAHNGTIFLDEIGELPLKLQARLLRVLQEKAIIRVGGDRVIPVNVRIIAATHRNLEEDVEKGTFRQDLYYRLNVLRLLLPPLRERKDDIPLLIDRLLEKICSKTNKARPIITDEVLQIFNAYHWPGNVRELENMLERLVVLKGGLQITLEDIDGIKGISEDKMNNKETCGSVHIELKGSMEDMEKEIVRKTLELTGYNKEKTCKKLGISQTTLWRKLKKWDIAK</sequence>
<dbReference type="Gene3D" id="1.10.8.60">
    <property type="match status" value="1"/>
</dbReference>
<evidence type="ECO:0000259" key="7">
    <source>
        <dbReference type="PROSITE" id="PS50112"/>
    </source>
</evidence>
<dbReference type="AlphaFoldDB" id="F4LWA0"/>
<dbReference type="PROSITE" id="PS00676">
    <property type="entry name" value="SIGMA54_INTERACT_2"/>
    <property type="match status" value="1"/>
</dbReference>
<dbReference type="SMART" id="SM00091">
    <property type="entry name" value="PAS"/>
    <property type="match status" value="1"/>
</dbReference>
<gene>
    <name evidence="8" type="ordered locus">TEPIRE1_1679</name>
</gene>
<protein>
    <submittedName>
        <fullName evidence="8">Proprionate catabolism activator, Fis family</fullName>
    </submittedName>
</protein>
<dbReference type="Gene3D" id="3.40.50.300">
    <property type="entry name" value="P-loop containing nucleotide triphosphate hydrolases"/>
    <property type="match status" value="1"/>
</dbReference>
<keyword evidence="9" id="KW-1185">Reference proteome</keyword>
<dbReference type="Pfam" id="PF02954">
    <property type="entry name" value="HTH_8"/>
    <property type="match status" value="1"/>
</dbReference>
<dbReference type="InterPro" id="IPR009057">
    <property type="entry name" value="Homeodomain-like_sf"/>
</dbReference>
<dbReference type="PANTHER" id="PTHR32071">
    <property type="entry name" value="TRANSCRIPTIONAL REGULATORY PROTEIN"/>
    <property type="match status" value="1"/>
</dbReference>
<dbReference type="OrthoDB" id="9803970at2"/>
<evidence type="ECO:0000256" key="3">
    <source>
        <dbReference type="ARBA" id="ARBA00023015"/>
    </source>
</evidence>
<keyword evidence="5" id="KW-0804">Transcription</keyword>
<dbReference type="Gene3D" id="3.40.50.2300">
    <property type="match status" value="1"/>
</dbReference>
<dbReference type="InterPro" id="IPR025944">
    <property type="entry name" value="Sigma_54_int_dom_CS"/>
</dbReference>
<evidence type="ECO:0000256" key="4">
    <source>
        <dbReference type="ARBA" id="ARBA00023125"/>
    </source>
</evidence>
<name>F4LWA0_TEPAE</name>
<accession>F4LWA0</accession>
<dbReference type="PROSITE" id="PS00675">
    <property type="entry name" value="SIGMA54_INTERACT_1"/>
    <property type="match status" value="1"/>
</dbReference>
<dbReference type="Proteomes" id="UP000010802">
    <property type="component" value="Chromosome"/>
</dbReference>
<dbReference type="InterPro" id="IPR002078">
    <property type="entry name" value="Sigma_54_int"/>
</dbReference>
<dbReference type="Gene3D" id="3.30.450.20">
    <property type="entry name" value="PAS domain"/>
    <property type="match status" value="1"/>
</dbReference>
<dbReference type="InterPro" id="IPR003593">
    <property type="entry name" value="AAA+_ATPase"/>
</dbReference>
<reference evidence="9" key="1">
    <citation type="journal article" date="2013" name="Genome Announc.">
        <title>First genome sequence of a syntrophic acetate-oxidizing bacterium, Tepidanaerobacter acetatoxydans strain Re1.</title>
        <authorList>
            <person name="Manzoor S."/>
            <person name="Bongcam-Rudloff E."/>
            <person name="Schnurer A."/>
            <person name="Muller B."/>
        </authorList>
    </citation>
    <scope>NUCLEOTIDE SEQUENCE [LARGE SCALE GENOMIC DNA]</scope>
    <source>
        <strain evidence="9">Re1</strain>
    </source>
</reference>
<dbReference type="PATRIC" id="fig|1209989.3.peg.1928"/>
<feature type="domain" description="PAS" evidence="7">
    <location>
        <begin position="192"/>
        <end position="237"/>
    </location>
</feature>
<dbReference type="PROSITE" id="PS50112">
    <property type="entry name" value="PAS"/>
    <property type="match status" value="1"/>
</dbReference>
<dbReference type="InterPro" id="IPR013767">
    <property type="entry name" value="PAS_fold"/>
</dbReference>
<dbReference type="PRINTS" id="PR01590">
    <property type="entry name" value="HTHFIS"/>
</dbReference>
<keyword evidence="2" id="KW-0067">ATP-binding</keyword>
<dbReference type="Pfam" id="PF00989">
    <property type="entry name" value="PAS"/>
    <property type="match status" value="1"/>
</dbReference>
<keyword evidence="4" id="KW-0238">DNA-binding</keyword>
<dbReference type="EMBL" id="HF563609">
    <property type="protein sequence ID" value="CCP26459.1"/>
    <property type="molecule type" value="Genomic_DNA"/>
</dbReference>
<keyword evidence="1" id="KW-0547">Nucleotide-binding</keyword>
<evidence type="ECO:0000259" key="6">
    <source>
        <dbReference type="PROSITE" id="PS50045"/>
    </source>
</evidence>
<dbReference type="KEGG" id="tae:TepiRe1_1679"/>
<dbReference type="Pfam" id="PF25601">
    <property type="entry name" value="AAA_lid_14"/>
    <property type="match status" value="1"/>
</dbReference>
<dbReference type="GO" id="GO:0006355">
    <property type="term" value="P:regulation of DNA-templated transcription"/>
    <property type="evidence" value="ECO:0007669"/>
    <property type="project" value="InterPro"/>
</dbReference>
<dbReference type="FunFam" id="3.40.50.300:FF:000006">
    <property type="entry name" value="DNA-binding transcriptional regulator NtrC"/>
    <property type="match status" value="1"/>
</dbReference>
<dbReference type="Pfam" id="PF06506">
    <property type="entry name" value="PrpR_N"/>
    <property type="match status" value="1"/>
</dbReference>
<dbReference type="Gene3D" id="3.40.50.10660">
    <property type="entry name" value="PrpR receptor domain-like"/>
    <property type="match status" value="1"/>
</dbReference>
<keyword evidence="3" id="KW-0805">Transcription regulation</keyword>
<dbReference type="PANTHER" id="PTHR32071:SF57">
    <property type="entry name" value="C4-DICARBOXYLATE TRANSPORT TRANSCRIPTIONAL REGULATORY PROTEIN DCTD"/>
    <property type="match status" value="1"/>
</dbReference>
<dbReference type="SUPFAM" id="SSF52540">
    <property type="entry name" value="P-loop containing nucleoside triphosphate hydrolases"/>
    <property type="match status" value="1"/>
</dbReference>
<dbReference type="GO" id="GO:0000156">
    <property type="term" value="F:phosphorelay response regulator activity"/>
    <property type="evidence" value="ECO:0007669"/>
    <property type="project" value="InterPro"/>
</dbReference>
<accession>L0S1V0</accession>
<dbReference type="Pfam" id="PF00158">
    <property type="entry name" value="Sigma54_activat"/>
    <property type="match status" value="1"/>
</dbReference>
<feature type="domain" description="Sigma-54 factor interaction" evidence="6">
    <location>
        <begin position="321"/>
        <end position="551"/>
    </location>
</feature>
<evidence type="ECO:0000256" key="1">
    <source>
        <dbReference type="ARBA" id="ARBA00022741"/>
    </source>
</evidence>
<dbReference type="GO" id="GO:0043565">
    <property type="term" value="F:sequence-specific DNA binding"/>
    <property type="evidence" value="ECO:0007669"/>
    <property type="project" value="InterPro"/>
</dbReference>
<dbReference type="CDD" id="cd00009">
    <property type="entry name" value="AAA"/>
    <property type="match status" value="1"/>
</dbReference>
<dbReference type="InterPro" id="IPR027417">
    <property type="entry name" value="P-loop_NTPase"/>
</dbReference>